<dbReference type="SUPFAM" id="SSF55797">
    <property type="entry name" value="PR-1-like"/>
    <property type="match status" value="1"/>
</dbReference>
<dbReference type="InterPro" id="IPR035940">
    <property type="entry name" value="CAP_sf"/>
</dbReference>
<proteinExistence type="predicted"/>
<name>A0A8R2R4D5_BOMMO</name>
<accession>A0A8R2R4D5</accession>
<protein>
    <recommendedName>
        <fullName evidence="5">SCP domain-containing protein</fullName>
    </recommendedName>
</protein>
<evidence type="ECO:0000313" key="7">
    <source>
        <dbReference type="Proteomes" id="UP000005204"/>
    </source>
</evidence>
<dbReference type="InterPro" id="IPR014044">
    <property type="entry name" value="CAP_dom"/>
</dbReference>
<keyword evidence="7" id="KW-1185">Reference proteome</keyword>
<reference evidence="6" key="2">
    <citation type="submission" date="2022-06" db="UniProtKB">
        <authorList>
            <consortium name="EnsemblMetazoa"/>
        </authorList>
    </citation>
    <scope>IDENTIFICATION</scope>
    <source>
        <strain evidence="6">p50T (Dazao)</strain>
    </source>
</reference>
<dbReference type="Pfam" id="PF00188">
    <property type="entry name" value="CAP"/>
    <property type="match status" value="1"/>
</dbReference>
<organism evidence="6 7">
    <name type="scientific">Bombyx mori</name>
    <name type="common">Silk moth</name>
    <dbReference type="NCBI Taxonomy" id="7091"/>
    <lineage>
        <taxon>Eukaryota</taxon>
        <taxon>Metazoa</taxon>
        <taxon>Ecdysozoa</taxon>
        <taxon>Arthropoda</taxon>
        <taxon>Hexapoda</taxon>
        <taxon>Insecta</taxon>
        <taxon>Pterygota</taxon>
        <taxon>Neoptera</taxon>
        <taxon>Endopterygota</taxon>
        <taxon>Lepidoptera</taxon>
        <taxon>Glossata</taxon>
        <taxon>Ditrysia</taxon>
        <taxon>Bombycoidea</taxon>
        <taxon>Bombycidae</taxon>
        <taxon>Bombycinae</taxon>
        <taxon>Bombyx</taxon>
    </lineage>
</organism>
<sequence length="650" mass="74980">MSPILLKCILFASVLKGFCVDLDYYVDYENEKYENTEISLDSRKSGDNDELLHNNRSLNNVVQHTECVGNNNSSILNPNRILANNTSVVNESLIKKSQAIEDISYIRNSTDLIQKLYFYDFFDYPSPTFQHVENSTNIAFHATGTIFQNGKDNNYNSAEGNSILNFKNLQPAVVKWPINQINNDVLPVNRINANVWYVAEDYPCWNLPILYGKLPERKRASSVFFTKGQLLENVIDDGLQIPHDSISYTRWRYQRSNKWCQDEPCYGDHTLCLFPIKKNSAMCDKNYVVVAPNNNERIVLVNTLNSMRNEIARGTSKDYKHLPTAANMKQIMYDQDLEKMAKAWLQQCLPGHPPCSALGSNYVTQLECTRYGNDCCIYNKKYNYGSKCIPLPECFVPAIVGCVHIWFLSAARKLNKRDIECGHVSASTFQTIQILRANTDRIGCACGKKTNGDVRVVCNFAPGAHFYIETKLYCGFIQHEDLMKNIYNYMETDNKDEMIWSLLKIEFKMIFQHLPRFHNVTNITNSVHYVNKVLDQLEHLNIRKIYKENWYRKQTEMYSNETEAMIARLVTKYIFHEDDRTVCDTDRPVYIIGQPASQCVEKSRGLTSLCYDFNEPTPGYRLAAVVAPAILFLLILYNLFSGVMRQNNYY</sequence>
<comment type="subcellular location">
    <subcellularLocation>
        <location evidence="1">Secreted</location>
    </subcellularLocation>
</comment>
<evidence type="ECO:0000256" key="2">
    <source>
        <dbReference type="ARBA" id="ARBA00022525"/>
    </source>
</evidence>
<feature type="chain" id="PRO_5035918044" description="SCP domain-containing protein" evidence="4">
    <location>
        <begin position="20"/>
        <end position="650"/>
    </location>
</feature>
<dbReference type="AlphaFoldDB" id="A0A8R2R4D5"/>
<evidence type="ECO:0000256" key="3">
    <source>
        <dbReference type="SAM" id="Phobius"/>
    </source>
</evidence>
<evidence type="ECO:0000259" key="5">
    <source>
        <dbReference type="SMART" id="SM00198"/>
    </source>
</evidence>
<evidence type="ECO:0000256" key="1">
    <source>
        <dbReference type="ARBA" id="ARBA00004613"/>
    </source>
</evidence>
<dbReference type="Gene3D" id="3.40.33.10">
    <property type="entry name" value="CAP"/>
    <property type="match status" value="1"/>
</dbReference>
<feature type="signal peptide" evidence="4">
    <location>
        <begin position="1"/>
        <end position="19"/>
    </location>
</feature>
<feature type="domain" description="SCP" evidence="5">
    <location>
        <begin position="295"/>
        <end position="469"/>
    </location>
</feature>
<dbReference type="CDD" id="cd05380">
    <property type="entry name" value="CAP_euk"/>
    <property type="match status" value="1"/>
</dbReference>
<evidence type="ECO:0000313" key="6">
    <source>
        <dbReference type="EnsemblMetazoa" id="XP_037872381.1"/>
    </source>
</evidence>
<keyword evidence="3" id="KW-0812">Transmembrane</keyword>
<dbReference type="EnsemblMetazoa" id="XM_038016453.1">
    <property type="protein sequence ID" value="XP_037872381.1"/>
    <property type="gene ID" value="LOC119629695"/>
</dbReference>
<evidence type="ECO:0000256" key="4">
    <source>
        <dbReference type="SAM" id="SignalP"/>
    </source>
</evidence>
<keyword evidence="3" id="KW-1133">Transmembrane helix</keyword>
<dbReference type="SMART" id="SM00198">
    <property type="entry name" value="SCP"/>
    <property type="match status" value="1"/>
</dbReference>
<keyword evidence="3" id="KW-0472">Membrane</keyword>
<reference evidence="7" key="1">
    <citation type="journal article" date="2008" name="Insect Biochem. Mol. Biol.">
        <title>The genome of a lepidopteran model insect, the silkworm Bombyx mori.</title>
        <authorList>
            <consortium name="International Silkworm Genome Consortium"/>
        </authorList>
    </citation>
    <scope>NUCLEOTIDE SEQUENCE [LARGE SCALE GENOMIC DNA]</scope>
    <source>
        <strain evidence="7">p50T</strain>
    </source>
</reference>
<keyword evidence="4" id="KW-0732">Signal</keyword>
<keyword evidence="2" id="KW-0964">Secreted</keyword>
<dbReference type="Proteomes" id="UP000005204">
    <property type="component" value="Unassembled WGS sequence"/>
</dbReference>
<dbReference type="GO" id="GO:0005576">
    <property type="term" value="C:extracellular region"/>
    <property type="evidence" value="ECO:0007669"/>
    <property type="project" value="UniProtKB-SubCell"/>
</dbReference>
<feature type="transmembrane region" description="Helical" evidence="3">
    <location>
        <begin position="620"/>
        <end position="640"/>
    </location>
</feature>